<evidence type="ECO:0000313" key="8">
    <source>
        <dbReference type="EMBL" id="GAU20950.1"/>
    </source>
</evidence>
<keyword evidence="3 6" id="KW-0812">Transmembrane</keyword>
<dbReference type="EMBL" id="DF973223">
    <property type="protein sequence ID" value="GAU20950.1"/>
    <property type="molecule type" value="Genomic_DNA"/>
</dbReference>
<feature type="transmembrane region" description="Helical" evidence="6">
    <location>
        <begin position="38"/>
        <end position="57"/>
    </location>
</feature>
<evidence type="ECO:0000313" key="9">
    <source>
        <dbReference type="Proteomes" id="UP000242715"/>
    </source>
</evidence>
<sequence>MGCLDGYLPVIVMIGLQFHYALLAIFTRAALMDGLTPTVFVVYRQGIATLSLAPIIISSNKRYEKIDIRSLRNAAKILGTICCVSGALTMAFLKGNKLLHMEYFPDSKHLTASGDDTWILGCLLLLASSVFWSCWMIMQVPISSSCPDHILSTFWMCLFATIQSAIFALLKDQNLQSWILNSPLQISCSLYAGIGIAVSFFIQSWCISERDPLYCAMFNPLATVITALVSATFLQEELYIGR</sequence>
<dbReference type="Proteomes" id="UP000242715">
    <property type="component" value="Unassembled WGS sequence"/>
</dbReference>
<comment type="similarity">
    <text evidence="2 6">Belongs to the drug/metabolite transporter (DMT) superfamily. Plant drug/metabolite exporter (P-DME) (TC 2.A.7.4) family.</text>
</comment>
<keyword evidence="4 6" id="KW-1133">Transmembrane helix</keyword>
<dbReference type="GO" id="GO:0022857">
    <property type="term" value="F:transmembrane transporter activity"/>
    <property type="evidence" value="ECO:0007669"/>
    <property type="project" value="InterPro"/>
</dbReference>
<protein>
    <recommendedName>
        <fullName evidence="6">WAT1-related protein</fullName>
    </recommendedName>
</protein>
<feature type="transmembrane region" description="Helical" evidence="6">
    <location>
        <begin position="77"/>
        <end position="93"/>
    </location>
</feature>
<keyword evidence="5 6" id="KW-0472">Membrane</keyword>
<evidence type="ECO:0000259" key="7">
    <source>
        <dbReference type="Pfam" id="PF00892"/>
    </source>
</evidence>
<keyword evidence="9" id="KW-1185">Reference proteome</keyword>
<dbReference type="InterPro" id="IPR000620">
    <property type="entry name" value="EamA_dom"/>
</dbReference>
<feature type="transmembrane region" description="Helical" evidence="6">
    <location>
        <begin position="118"/>
        <end position="138"/>
    </location>
</feature>
<comment type="subcellular location">
    <subcellularLocation>
        <location evidence="1 6">Membrane</location>
        <topology evidence="1 6">Multi-pass membrane protein</topology>
    </subcellularLocation>
</comment>
<proteinExistence type="inferred from homology"/>
<gene>
    <name evidence="8" type="ORF">TSUD_200990</name>
</gene>
<dbReference type="InterPro" id="IPR037185">
    <property type="entry name" value="EmrE-like"/>
</dbReference>
<evidence type="ECO:0000256" key="2">
    <source>
        <dbReference type="ARBA" id="ARBA00007635"/>
    </source>
</evidence>
<organism evidence="8 9">
    <name type="scientific">Trifolium subterraneum</name>
    <name type="common">Subterranean clover</name>
    <dbReference type="NCBI Taxonomy" id="3900"/>
    <lineage>
        <taxon>Eukaryota</taxon>
        <taxon>Viridiplantae</taxon>
        <taxon>Streptophyta</taxon>
        <taxon>Embryophyta</taxon>
        <taxon>Tracheophyta</taxon>
        <taxon>Spermatophyta</taxon>
        <taxon>Magnoliopsida</taxon>
        <taxon>eudicotyledons</taxon>
        <taxon>Gunneridae</taxon>
        <taxon>Pentapetalae</taxon>
        <taxon>rosids</taxon>
        <taxon>fabids</taxon>
        <taxon>Fabales</taxon>
        <taxon>Fabaceae</taxon>
        <taxon>Papilionoideae</taxon>
        <taxon>50 kb inversion clade</taxon>
        <taxon>NPAAA clade</taxon>
        <taxon>Hologalegina</taxon>
        <taxon>IRL clade</taxon>
        <taxon>Trifolieae</taxon>
        <taxon>Trifolium</taxon>
    </lineage>
</organism>
<dbReference type="Pfam" id="PF00892">
    <property type="entry name" value="EamA"/>
    <property type="match status" value="1"/>
</dbReference>
<evidence type="ECO:0000256" key="4">
    <source>
        <dbReference type="ARBA" id="ARBA00022989"/>
    </source>
</evidence>
<evidence type="ECO:0000256" key="1">
    <source>
        <dbReference type="ARBA" id="ARBA00004141"/>
    </source>
</evidence>
<dbReference type="OrthoDB" id="1728340at2759"/>
<evidence type="ECO:0000256" key="3">
    <source>
        <dbReference type="ARBA" id="ARBA00022692"/>
    </source>
</evidence>
<feature type="domain" description="EamA" evidence="7">
    <location>
        <begin position="120"/>
        <end position="239"/>
    </location>
</feature>
<evidence type="ECO:0000256" key="6">
    <source>
        <dbReference type="RuleBase" id="RU363077"/>
    </source>
</evidence>
<dbReference type="InterPro" id="IPR030184">
    <property type="entry name" value="WAT1-related"/>
</dbReference>
<dbReference type="SUPFAM" id="SSF103481">
    <property type="entry name" value="Multidrug resistance efflux transporter EmrE"/>
    <property type="match status" value="1"/>
</dbReference>
<dbReference type="PANTHER" id="PTHR31218">
    <property type="entry name" value="WAT1-RELATED PROTEIN"/>
    <property type="match status" value="1"/>
</dbReference>
<name>A0A2Z6MWG4_TRISU</name>
<dbReference type="GO" id="GO:0016020">
    <property type="term" value="C:membrane"/>
    <property type="evidence" value="ECO:0007669"/>
    <property type="project" value="UniProtKB-SubCell"/>
</dbReference>
<feature type="transmembrane region" description="Helical" evidence="6">
    <location>
        <begin position="7"/>
        <end position="26"/>
    </location>
</feature>
<reference evidence="9" key="1">
    <citation type="journal article" date="2017" name="Front. Plant Sci.">
        <title>Climate Clever Clovers: New Paradigm to Reduce the Environmental Footprint of Ruminants by Breeding Low Methanogenic Forages Utilizing Haplotype Variation.</title>
        <authorList>
            <person name="Kaur P."/>
            <person name="Appels R."/>
            <person name="Bayer P.E."/>
            <person name="Keeble-Gagnere G."/>
            <person name="Wang J."/>
            <person name="Hirakawa H."/>
            <person name="Shirasawa K."/>
            <person name="Vercoe P."/>
            <person name="Stefanova K."/>
            <person name="Durmic Z."/>
            <person name="Nichols P."/>
            <person name="Revell C."/>
            <person name="Isobe S.N."/>
            <person name="Edwards D."/>
            <person name="Erskine W."/>
        </authorList>
    </citation>
    <scope>NUCLEOTIDE SEQUENCE [LARGE SCALE GENOMIC DNA]</scope>
    <source>
        <strain evidence="9">cv. Daliak</strain>
    </source>
</reference>
<feature type="transmembrane region" description="Helical" evidence="6">
    <location>
        <begin position="214"/>
        <end position="234"/>
    </location>
</feature>
<feature type="transmembrane region" description="Helical" evidence="6">
    <location>
        <begin position="150"/>
        <end position="170"/>
    </location>
</feature>
<feature type="transmembrane region" description="Helical" evidence="6">
    <location>
        <begin position="182"/>
        <end position="202"/>
    </location>
</feature>
<evidence type="ECO:0000256" key="5">
    <source>
        <dbReference type="ARBA" id="ARBA00023136"/>
    </source>
</evidence>
<accession>A0A2Z6MWG4</accession>
<dbReference type="AlphaFoldDB" id="A0A2Z6MWG4"/>